<dbReference type="AlphaFoldDB" id="A0A3M6QZS5"/>
<evidence type="ECO:0000313" key="3">
    <source>
        <dbReference type="Proteomes" id="UP000278006"/>
    </source>
</evidence>
<comment type="caution">
    <text evidence="2">The sequence shown here is derived from an EMBL/GenBank/DDBJ whole genome shotgun (WGS) entry which is preliminary data.</text>
</comment>
<accession>A0A3M6QZS5</accession>
<proteinExistence type="predicted"/>
<feature type="coiled-coil region" evidence="1">
    <location>
        <begin position="9"/>
        <end position="36"/>
    </location>
</feature>
<organism evidence="2 3">
    <name type="scientific">Corticibacter populi</name>
    <dbReference type="NCBI Taxonomy" id="1550736"/>
    <lineage>
        <taxon>Bacteria</taxon>
        <taxon>Pseudomonadati</taxon>
        <taxon>Pseudomonadota</taxon>
        <taxon>Betaproteobacteria</taxon>
        <taxon>Burkholderiales</taxon>
        <taxon>Comamonadaceae</taxon>
        <taxon>Corticibacter</taxon>
    </lineage>
</organism>
<evidence type="ECO:0000313" key="2">
    <source>
        <dbReference type="EMBL" id="RMX08517.1"/>
    </source>
</evidence>
<reference evidence="2 3" key="1">
    <citation type="submission" date="2018-10" db="EMBL/GenBank/DDBJ databases">
        <title>Draft genome of Cortibacter populi DSM10536.</title>
        <authorList>
            <person name="Bernier A.-M."/>
            <person name="Bernard K."/>
        </authorList>
    </citation>
    <scope>NUCLEOTIDE SEQUENCE [LARGE SCALE GENOMIC DNA]</scope>
    <source>
        <strain evidence="2 3">DSM 105136</strain>
    </source>
</reference>
<dbReference type="EMBL" id="RDQO01000001">
    <property type="protein sequence ID" value="RMX08517.1"/>
    <property type="molecule type" value="Genomic_DNA"/>
</dbReference>
<evidence type="ECO:0000256" key="1">
    <source>
        <dbReference type="SAM" id="Coils"/>
    </source>
</evidence>
<name>A0A3M6QZS5_9BURK</name>
<protein>
    <submittedName>
        <fullName evidence="2">Uncharacterized protein</fullName>
    </submittedName>
</protein>
<keyword evidence="1" id="KW-0175">Coiled coil</keyword>
<sequence>MSNSQQKINEAVIATLQRHEAELQAMKALAAALVATHPDHPKLLDSYLEQMDAIADALDSDAIPRYRAAIHFFQALMLAPAPGDQLRPAEPD</sequence>
<dbReference type="Proteomes" id="UP000278006">
    <property type="component" value="Unassembled WGS sequence"/>
</dbReference>
<gene>
    <name evidence="2" type="ORF">D8I35_05425</name>
</gene>
<dbReference type="RefSeq" id="WP_122226643.1">
    <property type="nucleotide sequence ID" value="NZ_RDQO01000001.1"/>
</dbReference>
<keyword evidence="3" id="KW-1185">Reference proteome</keyword>